<organism evidence="1 2">
    <name type="scientific">Clostridium algidicarnis DSM 15099</name>
    <dbReference type="NCBI Taxonomy" id="1121295"/>
    <lineage>
        <taxon>Bacteria</taxon>
        <taxon>Bacillati</taxon>
        <taxon>Bacillota</taxon>
        <taxon>Clostridia</taxon>
        <taxon>Eubacteriales</taxon>
        <taxon>Clostridiaceae</taxon>
        <taxon>Clostridium</taxon>
    </lineage>
</organism>
<dbReference type="AlphaFoldDB" id="A0A2S6FVM1"/>
<name>A0A2S6FVM1_9CLOT</name>
<dbReference type="Proteomes" id="UP000239863">
    <property type="component" value="Unassembled WGS sequence"/>
</dbReference>
<dbReference type="EMBL" id="PTIS01000016">
    <property type="protein sequence ID" value="PPK46355.1"/>
    <property type="molecule type" value="Genomic_DNA"/>
</dbReference>
<accession>A0A2S6FVM1</accession>
<dbReference type="RefSeq" id="WP_104410426.1">
    <property type="nucleotide sequence ID" value="NZ_PTIS01000016.1"/>
</dbReference>
<protein>
    <submittedName>
        <fullName evidence="1">Uncharacterized protein</fullName>
    </submittedName>
</protein>
<comment type="caution">
    <text evidence="1">The sequence shown here is derived from an EMBL/GenBank/DDBJ whole genome shotgun (WGS) entry which is preliminary data.</text>
</comment>
<gene>
    <name evidence="1" type="ORF">BD821_1161</name>
</gene>
<sequence>MEMNEERNELIVRSNNDFAPTMMDFEHKMMGVYQAVGLPIDDILVPVQERKKVFKNFMDVLEYVPEYQLECAHFITKFMTAASVGLFDSALNHLWVETMKQLKLRIQQYDIDYFYDVAIQAERREEFSTLEDLDKVLEAELLEGARKIELLSEKGYKQLDHIRYMLGYMERNPSNQSEISGTILISWLEVCIREVITVQIPSDTIQTQLLLRTMRDGLFTESDVINALAFISGMPVKLANVLAKGVYGIYLREETSPHIIMNIKQIMPELWKRIDASTKNELATSYAIYRVNGNEEKAKLARNFISIVGGEEYLPDNIKAYELKIALNQLLSMHRGTNNFYNEPQFARQVERLVGNQKIPSQLDRDYVITIVDVFLTNGYGVCWAADEIYIKLIKLFSERHAYIAVTSFNEERISNKLGQNVSSGKYVEMLNILKANASSPSLLEFIDFVLKYKGGYNHLASETNVKRKVDALRLMYKI</sequence>
<dbReference type="OrthoDB" id="1102561at2"/>
<reference evidence="1 2" key="1">
    <citation type="submission" date="2018-02" db="EMBL/GenBank/DDBJ databases">
        <title>Genomic Encyclopedia of Archaeal and Bacterial Type Strains, Phase II (KMG-II): from individual species to whole genera.</title>
        <authorList>
            <person name="Goeker M."/>
        </authorList>
    </citation>
    <scope>NUCLEOTIDE SEQUENCE [LARGE SCALE GENOMIC DNA]</scope>
    <source>
        <strain evidence="1 2">DSM 15099</strain>
    </source>
</reference>
<evidence type="ECO:0000313" key="2">
    <source>
        <dbReference type="Proteomes" id="UP000239863"/>
    </source>
</evidence>
<proteinExistence type="predicted"/>
<evidence type="ECO:0000313" key="1">
    <source>
        <dbReference type="EMBL" id="PPK46355.1"/>
    </source>
</evidence>